<feature type="region of interest" description="Disordered" evidence="1">
    <location>
        <begin position="606"/>
        <end position="643"/>
    </location>
</feature>
<sequence length="1195" mass="135694">MTSNTPQAVPLNPTQRVNYRHTSFNPMQNHSQSNGQIFSQHQPTLPGPVETFTEYSNPNCPLLTSPITNNPQGFYGYPAQPRYSSSDPNYYHQTDSNSLPLNHELAAPAQQYEQTYHNGNPNSINRVSMMSPPQPLVHYPYSPNQPMIQYTPTMATPVPHVQPAPPMGYHIPENMVQQAEFRTPFAQSEKNSHPFPNSYQSSNIPAYPSTEYWQSNQNGCPSPASRQINHWQRTTYFSHPPQNIPYQPPMPMHQPETRGPPEMYGYFQNENTHGTMISNQGYYPISNPNYNWQHTVYYDKPANNSQYTVASIPQRTNNVVESSPIMDPESAGISGPSQEGASGGGSSPTESTVQTEETENHATVPEVDEKGNCHVTQSTQTVDTTTSIETPKTTIHHNEELETDQPSQNKNLTLSETTTTLSGTFKVSEKKEITGDESNESTSIKNFESDLQTESQCETSPIQTREQLPFSATLKFANEAEELDQKSSVLDDQQQSTDGIASIETAENQSTSQISSHVDERQGAGNTDLKHAVSYLSEEVKRLNVYCENIICSDKLNEDLVKAHSSQPASDDKLVDQSIDIVENQITSQSTLTGLKLEVAQPSITTNPSTEYEKDFPTLGDSGPRIKESRKTYYDSSSNSKRSSKTYADVLGFTGLPEPKLESSNSSSIGAAPSINIGNQNQSPHTSNSFRSNSFQRGSTTQFESSRNNGYRSNYNGRRNQNSSQAYNRNQFRRSYHKPANEKTEEQLETILAKTELILSSVKDLQGSSNKPIHIPSVNISLNNNYTDGFCKIEKSVENSERNTVELDTPSDVEDVKDDDSNKIKSECDASASDTDTVATEHSNKPVKKNTTQKSRKSKSKKKGCKAQKSLKIKSGTNTTASSELDVTDSDDIAKVRHEERTFDHLISYALDDYCQAFRPIRNTYLAFHKELPSLHPLQIEIMEFWKTRTPGTLPFMETLKTLKRELTARINAYNSGDMETWKMKRFLETVKEELLSDYGETVVLQDLSFLFHKYLSDYNRNVLYKRYMEMVITFPMWKPEVDPEFAVTLEDLEQYPVKLEKEYQINFVDHINLQNNLRNGEDIKKENVDFLNCDIFNVYREMINNNINWSPQKTKELFQKRLDHFLAVKEKSKTDQEFINFYQFLLQIKSSILEFDAFWFHACTFPMVIEGFGFHLTNDQKFFRLVFKWEENKS</sequence>
<feature type="compositionally biased region" description="Acidic residues" evidence="1">
    <location>
        <begin position="809"/>
        <end position="818"/>
    </location>
</feature>
<dbReference type="OrthoDB" id="10375706at2759"/>
<feature type="compositionally biased region" description="Low complexity" evidence="1">
    <location>
        <begin position="375"/>
        <end position="388"/>
    </location>
</feature>
<feature type="compositionally biased region" description="Basic and acidic residues" evidence="1">
    <location>
        <begin position="819"/>
        <end position="828"/>
    </location>
</feature>
<feature type="region of interest" description="Disordered" evidence="1">
    <location>
        <begin position="430"/>
        <end position="452"/>
    </location>
</feature>
<feature type="compositionally biased region" description="Basic residues" evidence="1">
    <location>
        <begin position="854"/>
        <end position="872"/>
    </location>
</feature>
<dbReference type="AlphaFoldDB" id="A0A2G5SXX2"/>
<organism evidence="2 3">
    <name type="scientific">Caenorhabditis nigoni</name>
    <dbReference type="NCBI Taxonomy" id="1611254"/>
    <lineage>
        <taxon>Eukaryota</taxon>
        <taxon>Metazoa</taxon>
        <taxon>Ecdysozoa</taxon>
        <taxon>Nematoda</taxon>
        <taxon>Chromadorea</taxon>
        <taxon>Rhabditida</taxon>
        <taxon>Rhabditina</taxon>
        <taxon>Rhabditomorpha</taxon>
        <taxon>Rhabditoidea</taxon>
        <taxon>Rhabditidae</taxon>
        <taxon>Peloderinae</taxon>
        <taxon>Caenorhabditis</taxon>
    </lineage>
</organism>
<evidence type="ECO:0000313" key="2">
    <source>
        <dbReference type="EMBL" id="PIC19964.1"/>
    </source>
</evidence>
<feature type="region of interest" description="Disordered" evidence="1">
    <location>
        <begin position="24"/>
        <end position="50"/>
    </location>
</feature>
<feature type="region of interest" description="Disordered" evidence="1">
    <location>
        <begin position="658"/>
        <end position="746"/>
    </location>
</feature>
<proteinExistence type="predicted"/>
<feature type="compositionally biased region" description="Polar residues" evidence="1">
    <location>
        <begin position="440"/>
        <end position="452"/>
    </location>
</feature>
<feature type="compositionally biased region" description="Basic and acidic residues" evidence="1">
    <location>
        <begin position="624"/>
        <end position="633"/>
    </location>
</feature>
<dbReference type="Proteomes" id="UP000230233">
    <property type="component" value="Chromosome X"/>
</dbReference>
<comment type="caution">
    <text evidence="2">The sequence shown here is derived from an EMBL/GenBank/DDBJ whole genome shotgun (WGS) entry which is preliminary data.</text>
</comment>
<protein>
    <submittedName>
        <fullName evidence="2">Uncharacterized protein</fullName>
    </submittedName>
</protein>
<feature type="compositionally biased region" description="Polar residues" evidence="1">
    <location>
        <begin position="875"/>
        <end position="884"/>
    </location>
</feature>
<evidence type="ECO:0000256" key="1">
    <source>
        <dbReference type="SAM" id="MobiDB-lite"/>
    </source>
</evidence>
<feature type="compositionally biased region" description="Polar residues" evidence="1">
    <location>
        <begin position="24"/>
        <end position="43"/>
    </location>
</feature>
<feature type="region of interest" description="Disordered" evidence="1">
    <location>
        <begin position="799"/>
        <end position="884"/>
    </location>
</feature>
<feature type="region of interest" description="Disordered" evidence="1">
    <location>
        <begin position="321"/>
        <end position="388"/>
    </location>
</feature>
<keyword evidence="3" id="KW-1185">Reference proteome</keyword>
<evidence type="ECO:0000313" key="3">
    <source>
        <dbReference type="Proteomes" id="UP000230233"/>
    </source>
</evidence>
<dbReference type="EMBL" id="PDUG01000006">
    <property type="protein sequence ID" value="PIC19964.1"/>
    <property type="molecule type" value="Genomic_DNA"/>
</dbReference>
<accession>A0A2G5SXX2</accession>
<reference evidence="3" key="1">
    <citation type="submission" date="2017-10" db="EMBL/GenBank/DDBJ databases">
        <title>Rapid genome shrinkage in a self-fertile nematode reveals novel sperm competition proteins.</title>
        <authorList>
            <person name="Yin D."/>
            <person name="Schwarz E.M."/>
            <person name="Thomas C.G."/>
            <person name="Felde R.L."/>
            <person name="Korf I.F."/>
            <person name="Cutter A.D."/>
            <person name="Schartner C.M."/>
            <person name="Ralston E.J."/>
            <person name="Meyer B.J."/>
            <person name="Haag E.S."/>
        </authorList>
    </citation>
    <scope>NUCLEOTIDE SEQUENCE [LARGE SCALE GENOMIC DNA]</scope>
    <source>
        <strain evidence="3">JU1422</strain>
    </source>
</reference>
<feature type="compositionally biased region" description="Polar residues" evidence="1">
    <location>
        <begin position="832"/>
        <end position="841"/>
    </location>
</feature>
<gene>
    <name evidence="2" type="primary">Cnig_chr_X.g25316</name>
    <name evidence="2" type="ORF">B9Z55_025316</name>
</gene>
<feature type="compositionally biased region" description="Low complexity" evidence="1">
    <location>
        <begin position="663"/>
        <end position="678"/>
    </location>
</feature>
<feature type="compositionally biased region" description="Low complexity" evidence="1">
    <location>
        <begin position="705"/>
        <end position="725"/>
    </location>
</feature>
<name>A0A2G5SXX2_9PELO</name>
<feature type="compositionally biased region" description="Polar residues" evidence="1">
    <location>
        <begin position="679"/>
        <end position="704"/>
    </location>
</feature>